<accession>A0A8H5H120</accession>
<evidence type="ECO:0000313" key="2">
    <source>
        <dbReference type="EMBL" id="KAF5374650.1"/>
    </source>
</evidence>
<sequence>MVLIEVDKKYSNTERLLGEHKWANFLNNPSKEETGKVSQIFHCLYNTGRAAQKDGLEPHDRVSLEFSSWLWDVAEQFLSFKYPCPPTEWCPTPSEDKTNKSLCRPLPTKVKPPPPKAAPPMVGSANWITAKTGPSPNTAQALKGEWAKGRKAGPTLNTRTVPIVSSTPSPNSATATSPSAWSRPILQSNSSGPRPTPTCGF</sequence>
<comment type="caution">
    <text evidence="2">The sequence shown here is derived from an EMBL/GenBank/DDBJ whole genome shotgun (WGS) entry which is preliminary data.</text>
</comment>
<feature type="region of interest" description="Disordered" evidence="1">
    <location>
        <begin position="93"/>
        <end position="120"/>
    </location>
</feature>
<dbReference type="OrthoDB" id="3243413at2759"/>
<feature type="region of interest" description="Disordered" evidence="1">
    <location>
        <begin position="147"/>
        <end position="201"/>
    </location>
</feature>
<evidence type="ECO:0000313" key="3">
    <source>
        <dbReference type="Proteomes" id="UP000565441"/>
    </source>
</evidence>
<keyword evidence="3" id="KW-1185">Reference proteome</keyword>
<evidence type="ECO:0000256" key="1">
    <source>
        <dbReference type="SAM" id="MobiDB-lite"/>
    </source>
</evidence>
<protein>
    <submittedName>
        <fullName evidence="2">Uncharacterized protein</fullName>
    </submittedName>
</protein>
<reference evidence="2 3" key="1">
    <citation type="journal article" date="2020" name="ISME J.">
        <title>Uncovering the hidden diversity of litter-decomposition mechanisms in mushroom-forming fungi.</title>
        <authorList>
            <person name="Floudas D."/>
            <person name="Bentzer J."/>
            <person name="Ahren D."/>
            <person name="Johansson T."/>
            <person name="Persson P."/>
            <person name="Tunlid A."/>
        </authorList>
    </citation>
    <scope>NUCLEOTIDE SEQUENCE [LARGE SCALE GENOMIC DNA]</scope>
    <source>
        <strain evidence="2 3">CBS 661.87</strain>
    </source>
</reference>
<feature type="compositionally biased region" description="Low complexity" evidence="1">
    <location>
        <begin position="165"/>
        <end position="182"/>
    </location>
</feature>
<name>A0A8H5H120_9AGAR</name>
<proteinExistence type="predicted"/>
<dbReference type="AlphaFoldDB" id="A0A8H5H120"/>
<dbReference type="Proteomes" id="UP000565441">
    <property type="component" value="Unassembled WGS sequence"/>
</dbReference>
<gene>
    <name evidence="2" type="ORF">D9615_009008</name>
</gene>
<dbReference type="EMBL" id="JAACJP010000035">
    <property type="protein sequence ID" value="KAF5374650.1"/>
    <property type="molecule type" value="Genomic_DNA"/>
</dbReference>
<organism evidence="2 3">
    <name type="scientific">Tricholomella constricta</name>
    <dbReference type="NCBI Taxonomy" id="117010"/>
    <lineage>
        <taxon>Eukaryota</taxon>
        <taxon>Fungi</taxon>
        <taxon>Dikarya</taxon>
        <taxon>Basidiomycota</taxon>
        <taxon>Agaricomycotina</taxon>
        <taxon>Agaricomycetes</taxon>
        <taxon>Agaricomycetidae</taxon>
        <taxon>Agaricales</taxon>
        <taxon>Tricholomatineae</taxon>
        <taxon>Lyophyllaceae</taxon>
        <taxon>Tricholomella</taxon>
    </lineage>
</organism>
<feature type="compositionally biased region" description="Polar residues" evidence="1">
    <location>
        <begin position="155"/>
        <end position="164"/>
    </location>
</feature>